<dbReference type="RefSeq" id="WP_160606365.1">
    <property type="nucleotide sequence ID" value="NZ_WTYF01000003.1"/>
</dbReference>
<dbReference type="Proteomes" id="UP000444185">
    <property type="component" value="Unassembled WGS sequence"/>
</dbReference>
<sequence length="544" mass="60294">MRLFAKILAAFAALVAVPAHAADWFLAETDHFKIYSRDSKSSTEEFAQDLERLDEVLRIISGVGPDDGSLPPSSKVIVFRFGETRDMAVLAGQPGSGIGGFFIPRASGSYAFVPRRQNVTYDRSNQDRFSGLELEPKAVLFHEYVHYFMFQHRNAPYPAWYREGFAEVFSTLRSEGNRFVIGDAPTWRSLEIMAVNLDIEKMMDPPAKPDRETGARTYGHGWLLASLLNFTPERRPQITDYVTRLARGEGRLEAAKAAFGDLDQLEKEMDSYRRGSAKVLKVPYMNAEKPKVAIRQLGADEEARIDLMIESKVGVDEKAAAKQLPKARALAEQFPQSVPVLLAAAEVEFDNKNYAEAEALSNKALAIDPKSTEAAINLANTSLMRSLDDKAMMAQARERFIAANNMENDHPVPLYGYYLTYLLAGEEAPDSAKNALEGAYQYAPFDTGIRQALTHMFLLEGEIGIAKSLLNPLIQTGHGTRVARCLAYELDLFEKGDKEPLLKRLKPKHPAADEKKEEPKDDAEPAADGEATEGSDCGESTETA</sequence>
<proteinExistence type="predicted"/>
<dbReference type="SUPFAM" id="SSF48452">
    <property type="entry name" value="TPR-like"/>
    <property type="match status" value="1"/>
</dbReference>
<comment type="caution">
    <text evidence="3">The sequence shown here is derived from an EMBL/GenBank/DDBJ whole genome shotgun (WGS) entry which is preliminary data.</text>
</comment>
<feature type="signal peptide" evidence="2">
    <location>
        <begin position="1"/>
        <end position="21"/>
    </location>
</feature>
<name>A0A844XYP8_9SPHN</name>
<accession>A0A844XYP8</accession>
<dbReference type="Gene3D" id="1.25.40.10">
    <property type="entry name" value="Tetratricopeptide repeat domain"/>
    <property type="match status" value="1"/>
</dbReference>
<organism evidence="3 4">
    <name type="scientific">Qipengyuania gaetbuli</name>
    <dbReference type="NCBI Taxonomy" id="266952"/>
    <lineage>
        <taxon>Bacteria</taxon>
        <taxon>Pseudomonadati</taxon>
        <taxon>Pseudomonadota</taxon>
        <taxon>Alphaproteobacteria</taxon>
        <taxon>Sphingomonadales</taxon>
        <taxon>Erythrobacteraceae</taxon>
        <taxon>Qipengyuania</taxon>
    </lineage>
</organism>
<evidence type="ECO:0000256" key="2">
    <source>
        <dbReference type="SAM" id="SignalP"/>
    </source>
</evidence>
<dbReference type="OrthoDB" id="5523615at2"/>
<reference evidence="3 4" key="1">
    <citation type="submission" date="2019-12" db="EMBL/GenBank/DDBJ databases">
        <title>Genomic-based taxomic classification of the family Erythrobacteraceae.</title>
        <authorList>
            <person name="Xu L."/>
        </authorList>
    </citation>
    <scope>NUCLEOTIDE SEQUENCE [LARGE SCALE GENOMIC DNA]</scope>
    <source>
        <strain evidence="3 4">DSM 16225</strain>
    </source>
</reference>
<feature type="compositionally biased region" description="Basic and acidic residues" evidence="1">
    <location>
        <begin position="510"/>
        <end position="523"/>
    </location>
</feature>
<dbReference type="AlphaFoldDB" id="A0A844XYP8"/>
<evidence type="ECO:0000313" key="4">
    <source>
        <dbReference type="Proteomes" id="UP000444185"/>
    </source>
</evidence>
<evidence type="ECO:0000256" key="1">
    <source>
        <dbReference type="SAM" id="MobiDB-lite"/>
    </source>
</evidence>
<feature type="compositionally biased region" description="Acidic residues" evidence="1">
    <location>
        <begin position="524"/>
        <end position="533"/>
    </location>
</feature>
<dbReference type="InterPro" id="IPR011990">
    <property type="entry name" value="TPR-like_helical_dom_sf"/>
</dbReference>
<protein>
    <recommendedName>
        <fullName evidence="5">Tetratricopeptide repeat protein</fullName>
    </recommendedName>
</protein>
<feature type="chain" id="PRO_5032352915" description="Tetratricopeptide repeat protein" evidence="2">
    <location>
        <begin position="22"/>
        <end position="544"/>
    </location>
</feature>
<keyword evidence="2" id="KW-0732">Signal</keyword>
<keyword evidence="4" id="KW-1185">Reference proteome</keyword>
<evidence type="ECO:0008006" key="5">
    <source>
        <dbReference type="Google" id="ProtNLM"/>
    </source>
</evidence>
<gene>
    <name evidence="3" type="ORF">GRI42_01870</name>
</gene>
<dbReference type="EMBL" id="WTYF01000003">
    <property type="protein sequence ID" value="MXO50048.1"/>
    <property type="molecule type" value="Genomic_DNA"/>
</dbReference>
<feature type="region of interest" description="Disordered" evidence="1">
    <location>
        <begin position="499"/>
        <end position="544"/>
    </location>
</feature>
<evidence type="ECO:0000313" key="3">
    <source>
        <dbReference type="EMBL" id="MXO50048.1"/>
    </source>
</evidence>